<keyword evidence="3" id="KW-1185">Reference proteome</keyword>
<feature type="compositionally biased region" description="Polar residues" evidence="1">
    <location>
        <begin position="66"/>
        <end position="86"/>
    </location>
</feature>
<gene>
    <name evidence="2" type="ORF">SARC_00195</name>
</gene>
<dbReference type="RefSeq" id="XP_014161589.1">
    <property type="nucleotide sequence ID" value="XM_014306114.1"/>
</dbReference>
<protein>
    <submittedName>
        <fullName evidence="2">Uncharacterized protein</fullName>
    </submittedName>
</protein>
<reference evidence="2 3" key="1">
    <citation type="submission" date="2011-02" db="EMBL/GenBank/DDBJ databases">
        <title>The Genome Sequence of Sphaeroforma arctica JP610.</title>
        <authorList>
            <consortium name="The Broad Institute Genome Sequencing Platform"/>
            <person name="Russ C."/>
            <person name="Cuomo C."/>
            <person name="Young S.K."/>
            <person name="Zeng Q."/>
            <person name="Gargeya S."/>
            <person name="Alvarado L."/>
            <person name="Berlin A."/>
            <person name="Chapman S.B."/>
            <person name="Chen Z."/>
            <person name="Freedman E."/>
            <person name="Gellesch M."/>
            <person name="Goldberg J."/>
            <person name="Griggs A."/>
            <person name="Gujja S."/>
            <person name="Heilman E."/>
            <person name="Heiman D."/>
            <person name="Howarth C."/>
            <person name="Mehta T."/>
            <person name="Neiman D."/>
            <person name="Pearson M."/>
            <person name="Roberts A."/>
            <person name="Saif S."/>
            <person name="Shea T."/>
            <person name="Shenoy N."/>
            <person name="Sisk P."/>
            <person name="Stolte C."/>
            <person name="Sykes S."/>
            <person name="White J."/>
            <person name="Yandava C."/>
            <person name="Burger G."/>
            <person name="Gray M.W."/>
            <person name="Holland P.W.H."/>
            <person name="King N."/>
            <person name="Lang F.B.F."/>
            <person name="Roger A.J."/>
            <person name="Ruiz-Trillo I."/>
            <person name="Haas B."/>
            <person name="Nusbaum C."/>
            <person name="Birren B."/>
        </authorList>
    </citation>
    <scope>NUCLEOTIDE SEQUENCE [LARGE SCALE GENOMIC DNA]</scope>
    <source>
        <strain evidence="2 3">JP610</strain>
    </source>
</reference>
<dbReference type="Proteomes" id="UP000054560">
    <property type="component" value="Unassembled WGS sequence"/>
</dbReference>
<name>A0A0L0GFA4_9EUKA</name>
<feature type="compositionally biased region" description="Low complexity" evidence="1">
    <location>
        <begin position="248"/>
        <end position="259"/>
    </location>
</feature>
<evidence type="ECO:0000313" key="2">
    <source>
        <dbReference type="EMBL" id="KNC87687.1"/>
    </source>
</evidence>
<dbReference type="AlphaFoldDB" id="A0A0L0GFA4"/>
<evidence type="ECO:0000313" key="3">
    <source>
        <dbReference type="Proteomes" id="UP000054560"/>
    </source>
</evidence>
<feature type="compositionally biased region" description="Low complexity" evidence="1">
    <location>
        <begin position="161"/>
        <end position="171"/>
    </location>
</feature>
<dbReference type="GeneID" id="25900699"/>
<evidence type="ECO:0000256" key="1">
    <source>
        <dbReference type="SAM" id="MobiDB-lite"/>
    </source>
</evidence>
<feature type="compositionally biased region" description="Polar residues" evidence="1">
    <location>
        <begin position="223"/>
        <end position="237"/>
    </location>
</feature>
<sequence>MLEPYPRYSAGNERDMSVSAFGDPFGDVSGNSSFNPNDDPFAAFTAPPDTTSASHGDPFGVDMPGSSPSENVPSADDSTPQNQNESEIGESPAKGDDIANSADTYLFGSSSQDTSTVPQIVATDDNDSLGSAVESVPFPCTDKKVVGPSSSIPLPSDVTSKKSPGRSPGSGKRNKLKQKQSIPTYDPPPYFADAEPLESNVTPAEQPATGNQDQPPQPLGLTDSDQLQLAMEQSQKEMSPAEREAAELEAAIKASMMDQ</sequence>
<dbReference type="InterPro" id="IPR003903">
    <property type="entry name" value="UIM_dom"/>
</dbReference>
<feature type="region of interest" description="Disordered" evidence="1">
    <location>
        <begin position="1"/>
        <end position="259"/>
    </location>
</feature>
<dbReference type="PROSITE" id="PS50330">
    <property type="entry name" value="UIM"/>
    <property type="match status" value="1"/>
</dbReference>
<dbReference type="EMBL" id="KQ241601">
    <property type="protein sequence ID" value="KNC87687.1"/>
    <property type="molecule type" value="Genomic_DNA"/>
</dbReference>
<accession>A0A0L0GFA4</accession>
<organism evidence="2 3">
    <name type="scientific">Sphaeroforma arctica JP610</name>
    <dbReference type="NCBI Taxonomy" id="667725"/>
    <lineage>
        <taxon>Eukaryota</taxon>
        <taxon>Ichthyosporea</taxon>
        <taxon>Ichthyophonida</taxon>
        <taxon>Sphaeroforma</taxon>
    </lineage>
</organism>
<feature type="compositionally biased region" description="Polar residues" evidence="1">
    <location>
        <begin position="199"/>
        <end position="214"/>
    </location>
</feature>
<proteinExistence type="predicted"/>
<feature type="compositionally biased region" description="Polar residues" evidence="1">
    <location>
        <begin position="101"/>
        <end position="118"/>
    </location>
</feature>